<dbReference type="EMBL" id="KV454437">
    <property type="protein sequence ID" value="ODQ78059.1"/>
    <property type="molecule type" value="Genomic_DNA"/>
</dbReference>
<gene>
    <name evidence="3" type="ORF">BABINDRAFT_177647</name>
</gene>
<evidence type="ECO:0000256" key="1">
    <source>
        <dbReference type="SAM" id="MobiDB-lite"/>
    </source>
</evidence>
<evidence type="ECO:0000313" key="4">
    <source>
        <dbReference type="Proteomes" id="UP000094336"/>
    </source>
</evidence>
<dbReference type="InterPro" id="IPR000253">
    <property type="entry name" value="FHA_dom"/>
</dbReference>
<feature type="domain" description="FHA" evidence="2">
    <location>
        <begin position="23"/>
        <end position="78"/>
    </location>
</feature>
<reference evidence="4" key="1">
    <citation type="submission" date="2016-05" db="EMBL/GenBank/DDBJ databases">
        <title>Comparative genomics of biotechnologically important yeasts.</title>
        <authorList>
            <consortium name="DOE Joint Genome Institute"/>
            <person name="Riley R."/>
            <person name="Haridas S."/>
            <person name="Wolfe K.H."/>
            <person name="Lopes M.R."/>
            <person name="Hittinger C.T."/>
            <person name="Goker M."/>
            <person name="Salamov A."/>
            <person name="Wisecaver J."/>
            <person name="Long T.M."/>
            <person name="Aerts A.L."/>
            <person name="Barry K."/>
            <person name="Choi C."/>
            <person name="Clum A."/>
            <person name="Coughlan A.Y."/>
            <person name="Deshpande S."/>
            <person name="Douglass A.P."/>
            <person name="Hanson S.J."/>
            <person name="Klenk H.-P."/>
            <person name="Labutti K."/>
            <person name="Lapidus A."/>
            <person name="Lindquist E."/>
            <person name="Lipzen A."/>
            <person name="Meier-Kolthoff J.P."/>
            <person name="Ohm R.A."/>
            <person name="Otillar R.P."/>
            <person name="Pangilinan J."/>
            <person name="Peng Y."/>
            <person name="Rokas A."/>
            <person name="Rosa C.A."/>
            <person name="Scheuner C."/>
            <person name="Sibirny A.A."/>
            <person name="Slot J.C."/>
            <person name="Stielow J.B."/>
            <person name="Sun H."/>
            <person name="Kurtzman C.P."/>
            <person name="Blackwell M."/>
            <person name="Grigoriev I.V."/>
            <person name="Jeffries T.W."/>
        </authorList>
    </citation>
    <scope>NUCLEOTIDE SEQUENCE [LARGE SCALE GENOMIC DNA]</scope>
    <source>
        <strain evidence="4">NRRL Y-12698</strain>
    </source>
</reference>
<evidence type="ECO:0000313" key="3">
    <source>
        <dbReference type="EMBL" id="ODQ78059.1"/>
    </source>
</evidence>
<feature type="region of interest" description="Disordered" evidence="1">
    <location>
        <begin position="308"/>
        <end position="335"/>
    </location>
</feature>
<accession>A0A1E3QK40</accession>
<feature type="compositionally biased region" description="Basic and acidic residues" evidence="1">
    <location>
        <begin position="319"/>
        <end position="335"/>
    </location>
</feature>
<organism evidence="3 4">
    <name type="scientific">Babjeviella inositovora NRRL Y-12698</name>
    <dbReference type="NCBI Taxonomy" id="984486"/>
    <lineage>
        <taxon>Eukaryota</taxon>
        <taxon>Fungi</taxon>
        <taxon>Dikarya</taxon>
        <taxon>Ascomycota</taxon>
        <taxon>Saccharomycotina</taxon>
        <taxon>Pichiomycetes</taxon>
        <taxon>Serinales incertae sedis</taxon>
        <taxon>Babjeviella</taxon>
    </lineage>
</organism>
<keyword evidence="4" id="KW-1185">Reference proteome</keyword>
<evidence type="ECO:0000259" key="2">
    <source>
        <dbReference type="PROSITE" id="PS50006"/>
    </source>
</evidence>
<dbReference type="Proteomes" id="UP000094336">
    <property type="component" value="Unassembled WGS sequence"/>
</dbReference>
<dbReference type="GeneID" id="30148895"/>
<protein>
    <recommendedName>
        <fullName evidence="2">FHA domain-containing protein</fullName>
    </recommendedName>
</protein>
<dbReference type="PROSITE" id="PS50006">
    <property type="entry name" value="FHA_DOMAIN"/>
    <property type="match status" value="1"/>
</dbReference>
<proteinExistence type="predicted"/>
<dbReference type="SUPFAM" id="SSF49879">
    <property type="entry name" value="SMAD/FHA domain"/>
    <property type="match status" value="1"/>
</dbReference>
<dbReference type="InterPro" id="IPR008984">
    <property type="entry name" value="SMAD_FHA_dom_sf"/>
</dbReference>
<dbReference type="RefSeq" id="XP_018983387.1">
    <property type="nucleotide sequence ID" value="XM_019131042.1"/>
</dbReference>
<sequence>MVSLPHASSSLEYYFEDLGKDEISLGRKSHRDGTTGLDLAVDYSLLSRRHIYFKKGDSHLSIRDGGSFHGSAIITDPVIIYNAHLAKYLNQVPKTILTETPTVVTRKNFILCLVKLASSHKIDTKAESPEIIEGIFPKATPIPTYRLYYMGKYTNGNLALTQIEKDSLDKKERRVSFQINTLIDEAEDRNDLEETQSMDEDLLLSGSDVSKSGFLEDESDANYKFDIASNSSIESDREEIERLDAEEPVLKQLVCDGLAPDTNSEAWCENLAGETEKLDAKESVLTQLVCDGLIPGTNSEAQCESLAGETSSDWEALEDEKTTSNKRKLDDSNDDVSHCKKRRSLPTVVEALKKVFTLNKRDVAFLVAGSAFTFTALSHAPEI</sequence>
<name>A0A1E3QK40_9ASCO</name>
<dbReference type="AlphaFoldDB" id="A0A1E3QK40"/>